<dbReference type="Gene3D" id="1.10.10.10">
    <property type="entry name" value="Winged helix-like DNA-binding domain superfamily/Winged helix DNA-binding domain"/>
    <property type="match status" value="1"/>
</dbReference>
<dbReference type="Pfam" id="PF00196">
    <property type="entry name" value="GerE"/>
    <property type="match status" value="1"/>
</dbReference>
<dbReference type="PROSITE" id="PS50043">
    <property type="entry name" value="HTH_LUXR_2"/>
    <property type="match status" value="1"/>
</dbReference>
<dbReference type="Pfam" id="PF25873">
    <property type="entry name" value="WHD_MalT"/>
    <property type="match status" value="1"/>
</dbReference>
<feature type="domain" description="HTH luxR-type" evidence="4">
    <location>
        <begin position="730"/>
        <end position="795"/>
    </location>
</feature>
<dbReference type="PANTHER" id="PTHR44688">
    <property type="entry name" value="DNA-BINDING TRANSCRIPTIONAL ACTIVATOR DEVR_DOSR"/>
    <property type="match status" value="1"/>
</dbReference>
<dbReference type="InterPro" id="IPR036388">
    <property type="entry name" value="WH-like_DNA-bd_sf"/>
</dbReference>
<dbReference type="SMART" id="SM00421">
    <property type="entry name" value="HTH_LUXR"/>
    <property type="match status" value="1"/>
</dbReference>
<gene>
    <name evidence="5" type="ORF">GCM10010170_080640</name>
</gene>
<evidence type="ECO:0000259" key="4">
    <source>
        <dbReference type="PROSITE" id="PS50043"/>
    </source>
</evidence>
<evidence type="ECO:0000256" key="3">
    <source>
        <dbReference type="ARBA" id="ARBA00023163"/>
    </source>
</evidence>
<proteinExistence type="predicted"/>
<reference evidence="5 6" key="1">
    <citation type="journal article" date="2019" name="Int. J. Syst. Evol. Microbiol.">
        <title>The Global Catalogue of Microorganisms (GCM) 10K type strain sequencing project: providing services to taxonomists for standard genome sequencing and annotation.</title>
        <authorList>
            <consortium name="The Broad Institute Genomics Platform"/>
            <consortium name="The Broad Institute Genome Sequencing Center for Infectious Disease"/>
            <person name="Wu L."/>
            <person name="Ma J."/>
        </authorList>
    </citation>
    <scope>NUCLEOTIDE SEQUENCE [LARGE SCALE GENOMIC DNA]</scope>
    <source>
        <strain evidence="5 6">JCM 3272</strain>
    </source>
</reference>
<dbReference type="InterPro" id="IPR000792">
    <property type="entry name" value="Tscrpt_reg_LuxR_C"/>
</dbReference>
<keyword evidence="6" id="KW-1185">Reference proteome</keyword>
<dbReference type="EMBL" id="BAAARV010000080">
    <property type="protein sequence ID" value="GAA2376494.1"/>
    <property type="molecule type" value="Genomic_DNA"/>
</dbReference>
<dbReference type="InterPro" id="IPR016032">
    <property type="entry name" value="Sig_transdc_resp-reg_C-effctor"/>
</dbReference>
<dbReference type="InterPro" id="IPR059106">
    <property type="entry name" value="WHD_MalT"/>
</dbReference>
<dbReference type="SUPFAM" id="SSF46894">
    <property type="entry name" value="C-terminal effector domain of the bipartite response regulators"/>
    <property type="match status" value="1"/>
</dbReference>
<dbReference type="RefSeq" id="WP_344617941.1">
    <property type="nucleotide sequence ID" value="NZ_BAAARV010000080.1"/>
</dbReference>
<dbReference type="PRINTS" id="PR00038">
    <property type="entry name" value="HTHLUXR"/>
</dbReference>
<evidence type="ECO:0000313" key="6">
    <source>
        <dbReference type="Proteomes" id="UP001501444"/>
    </source>
</evidence>
<comment type="caution">
    <text evidence="5">The sequence shown here is derived from an EMBL/GenBank/DDBJ whole genome shotgun (WGS) entry which is preliminary data.</text>
</comment>
<sequence>MVGYVSSPAVVGGRAVAANPSRHLRRTRLHTAFAATDRQSITTVYAPAGAGKTELVADWIKAIGALSRSVFVDLAACATARWWQAPLRSPSWWPSWPVNVAELAQALHEGIPAQVGGRVIVVLDGTEAVAGTDFLPQVHQFAASEDRLHVVMLGRHAPPDRSPSRLAHSQINALRGRDLAFTAAETATLCVQRGLDLPAAVSRRLYAATEGWAAGLAVATAVLNGEPHEPEGVLQQLLRTGAGLSEYVMRDVLGRHPADLRQAVRDSSVVESVCPDLFAALTGRTDAADVLADLARDDMFATCLDDTSAWYRYHRLWRTALYTTLTEDDPAHTHRLHATAADWYTAHLQPAEGLRHALAAADRSSAIRIVQQHGEQIREATPQAAVTAATPGPWASLANDAPLAHAFAVHRGAGNDTAAPPSTVWHSMTAVRRKAAGPADLIQHSAQPIWHALRQGDYEAAQAALDSDGSATGRSPLQRSTMLRLHAVTARMTGRLRDAVRHADALGEDVRANGLVGSHDGGWARLILAEVAVQRGTPEAAVQHLDALAVQMWQSVPALVAAQQFQAALLCQQRHDYAAALDAVQRLIVDGDDALLVPQWAARVLRIELLVAIGRLYDAHRHWRADAAAVPASTAAITTAKLVLARQPQARIDQLLRPLLHDPRISLFHQVEHRLLMAHQATTTGDPQHATHLLRQAMVLADLEQLRHPFHANHHVLAPTLNHLPSTAITPPAGGPLSPSEISVMRHLAGHRTVHEIAAELHLSPNTVKTHVASIYRKLAVHTRRDAMHAALALDILPTGHIPPNPMPTGT</sequence>
<protein>
    <recommendedName>
        <fullName evidence="4">HTH luxR-type domain-containing protein</fullName>
    </recommendedName>
</protein>
<dbReference type="Proteomes" id="UP001501444">
    <property type="component" value="Unassembled WGS sequence"/>
</dbReference>
<evidence type="ECO:0000313" key="5">
    <source>
        <dbReference type="EMBL" id="GAA2376494.1"/>
    </source>
</evidence>
<organism evidence="5 6">
    <name type="scientific">Dactylosporangium salmoneum</name>
    <dbReference type="NCBI Taxonomy" id="53361"/>
    <lineage>
        <taxon>Bacteria</taxon>
        <taxon>Bacillati</taxon>
        <taxon>Actinomycetota</taxon>
        <taxon>Actinomycetes</taxon>
        <taxon>Micromonosporales</taxon>
        <taxon>Micromonosporaceae</taxon>
        <taxon>Dactylosporangium</taxon>
    </lineage>
</organism>
<evidence type="ECO:0000256" key="1">
    <source>
        <dbReference type="ARBA" id="ARBA00023015"/>
    </source>
</evidence>
<name>A0ABN3HD79_9ACTN</name>
<evidence type="ECO:0000256" key="2">
    <source>
        <dbReference type="ARBA" id="ARBA00023125"/>
    </source>
</evidence>
<keyword evidence="1" id="KW-0805">Transcription regulation</keyword>
<keyword evidence="3" id="KW-0804">Transcription</keyword>
<dbReference type="CDD" id="cd06170">
    <property type="entry name" value="LuxR_C_like"/>
    <property type="match status" value="1"/>
</dbReference>
<accession>A0ABN3HD79</accession>
<dbReference type="PANTHER" id="PTHR44688:SF16">
    <property type="entry name" value="DNA-BINDING TRANSCRIPTIONAL ACTIVATOR DEVR_DOSR"/>
    <property type="match status" value="1"/>
</dbReference>
<keyword evidence="2" id="KW-0238">DNA-binding</keyword>